<dbReference type="EC" id="2.1.1.357" evidence="1"/>
<dbReference type="EC" id="2.1.1.354" evidence="1"/>
<name>A0A7R8H0P2_LEPSM</name>
<protein>
    <submittedName>
        <fullName evidence="1">SMYD</fullName>
        <ecNumber evidence="1">2.1.1.354</ecNumber>
        <ecNumber evidence="1">2.1.1.357</ecNumber>
    </submittedName>
</protein>
<keyword evidence="1" id="KW-0808">Transferase</keyword>
<dbReference type="PANTHER" id="PTHR47332">
    <property type="entry name" value="SET DOMAIN-CONTAINING PROTEIN 5"/>
    <property type="match status" value="1"/>
</dbReference>
<reference evidence="1" key="1">
    <citation type="submission" date="2021-02" db="EMBL/GenBank/DDBJ databases">
        <authorList>
            <person name="Bekaert M."/>
        </authorList>
    </citation>
    <scope>NUCLEOTIDE SEQUENCE</scope>
    <source>
        <strain evidence="1">IoA-00</strain>
    </source>
</reference>
<dbReference type="EMBL" id="HG994589">
    <property type="protein sequence ID" value="CAF2793341.1"/>
    <property type="molecule type" value="Genomic_DNA"/>
</dbReference>
<gene>
    <name evidence="1" type="ORF">LSAA_2383</name>
</gene>
<sequence length="240" mass="27745">MEILMQTTLNQGGKGIRAACMIRAGEVILREKPLLKVSNDIFEGPVDVIDERLTKQLDRMSSKDREIFFNLIDSHDSAALFPLWLEHKLKLPGFSCNRRYTPGKEINVSYLPSLAQGTDIKKIRQHYLKYWYHFDCTCNICVMDNTKVVRNDRLRRKIKIVQARLEDVMCSFTIDELNTFLDNLNLIRGVKIPYLLNVLEKVLENALELNDIKLASKLIVRGGDNGRHYWRCEGFEKLGG</sequence>
<dbReference type="InterPro" id="IPR046341">
    <property type="entry name" value="SET_dom_sf"/>
</dbReference>
<organism evidence="1 2">
    <name type="scientific">Lepeophtheirus salmonis</name>
    <name type="common">Salmon louse</name>
    <name type="synonym">Caligus salmonis</name>
    <dbReference type="NCBI Taxonomy" id="72036"/>
    <lineage>
        <taxon>Eukaryota</taxon>
        <taxon>Metazoa</taxon>
        <taxon>Ecdysozoa</taxon>
        <taxon>Arthropoda</taxon>
        <taxon>Crustacea</taxon>
        <taxon>Multicrustacea</taxon>
        <taxon>Hexanauplia</taxon>
        <taxon>Copepoda</taxon>
        <taxon>Siphonostomatoida</taxon>
        <taxon>Caligidae</taxon>
        <taxon>Lepeophtheirus</taxon>
    </lineage>
</organism>
<dbReference type="SUPFAM" id="SSF82199">
    <property type="entry name" value="SET domain"/>
    <property type="match status" value="1"/>
</dbReference>
<proteinExistence type="predicted"/>
<dbReference type="PANTHER" id="PTHR47332:SF4">
    <property type="entry name" value="SET DOMAIN-CONTAINING PROTEIN 5"/>
    <property type="match status" value="1"/>
</dbReference>
<accession>A0A7R8H0P2</accession>
<keyword evidence="2" id="KW-1185">Reference proteome</keyword>
<dbReference type="Proteomes" id="UP000675881">
    <property type="component" value="Chromosome 10"/>
</dbReference>
<dbReference type="InterPro" id="IPR053185">
    <property type="entry name" value="SET_domain_protein"/>
</dbReference>
<dbReference type="GO" id="GO:0140999">
    <property type="term" value="F:histone H3K4 trimethyltransferase activity"/>
    <property type="evidence" value="ECO:0007669"/>
    <property type="project" value="UniProtKB-EC"/>
</dbReference>
<evidence type="ECO:0000313" key="1">
    <source>
        <dbReference type="EMBL" id="CAF2793341.1"/>
    </source>
</evidence>
<keyword evidence="1" id="KW-0489">Methyltransferase</keyword>
<evidence type="ECO:0000313" key="2">
    <source>
        <dbReference type="Proteomes" id="UP000675881"/>
    </source>
</evidence>
<dbReference type="OrthoDB" id="438641at2759"/>
<dbReference type="GO" id="GO:0140954">
    <property type="term" value="F:histone H3K36 dimethyltransferase activity"/>
    <property type="evidence" value="ECO:0007669"/>
    <property type="project" value="UniProtKB-EC"/>
</dbReference>
<dbReference type="Gene3D" id="2.170.270.10">
    <property type="entry name" value="SET domain"/>
    <property type="match status" value="1"/>
</dbReference>
<dbReference type="GO" id="GO:0032259">
    <property type="term" value="P:methylation"/>
    <property type="evidence" value="ECO:0007669"/>
    <property type="project" value="UniProtKB-KW"/>
</dbReference>
<dbReference type="AlphaFoldDB" id="A0A7R8H0P2"/>